<accession>A0ABW4H5S8</accession>
<reference evidence="2" key="1">
    <citation type="journal article" date="2019" name="Int. J. Syst. Evol. Microbiol.">
        <title>The Global Catalogue of Microorganisms (GCM) 10K type strain sequencing project: providing services to taxonomists for standard genome sequencing and annotation.</title>
        <authorList>
            <consortium name="The Broad Institute Genomics Platform"/>
            <consortium name="The Broad Institute Genome Sequencing Center for Infectious Disease"/>
            <person name="Wu L."/>
            <person name="Ma J."/>
        </authorList>
    </citation>
    <scope>NUCLEOTIDE SEQUENCE [LARGE SCALE GENOMIC DNA]</scope>
    <source>
        <strain evidence="2">CCM 8906</strain>
    </source>
</reference>
<dbReference type="Proteomes" id="UP001597195">
    <property type="component" value="Unassembled WGS sequence"/>
</dbReference>
<keyword evidence="2" id="KW-1185">Reference proteome</keyword>
<comment type="caution">
    <text evidence="1">The sequence shown here is derived from an EMBL/GenBank/DDBJ whole genome shotgun (WGS) entry which is preliminary data.</text>
</comment>
<dbReference type="RefSeq" id="WP_125701778.1">
    <property type="nucleotide sequence ID" value="NZ_JBHTOM010000017.1"/>
</dbReference>
<organism evidence="1 2">
    <name type="scientific">Levilactobacillus fuyuanensis</name>
    <dbReference type="NCBI Taxonomy" id="2486022"/>
    <lineage>
        <taxon>Bacteria</taxon>
        <taxon>Bacillati</taxon>
        <taxon>Bacillota</taxon>
        <taxon>Bacilli</taxon>
        <taxon>Lactobacillales</taxon>
        <taxon>Lactobacillaceae</taxon>
        <taxon>Levilactobacillus</taxon>
    </lineage>
</organism>
<sequence length="78" mass="8872">MTVKTRKQGNSLMITIPADFKVDENVEYKPVLDDNGILSFVPVHQNIFSQNPNYDFKMAIDQMGLNDNGKLVGKENVW</sequence>
<evidence type="ECO:0000313" key="1">
    <source>
        <dbReference type="EMBL" id="MFD1550135.1"/>
    </source>
</evidence>
<dbReference type="NCBIfam" id="NF047400">
    <property type="entry name" value="MazE_PemI_antitoxin"/>
    <property type="match status" value="1"/>
</dbReference>
<proteinExistence type="predicted"/>
<name>A0ABW4H5S8_9LACO</name>
<gene>
    <name evidence="1" type="primary">mazE</name>
    <name evidence="1" type="synonym">pemI</name>
    <name evidence="1" type="ORF">ACFQ5T_10625</name>
</gene>
<dbReference type="EMBL" id="JBHTOM010000017">
    <property type="protein sequence ID" value="MFD1550135.1"/>
    <property type="molecule type" value="Genomic_DNA"/>
</dbReference>
<protein>
    <submittedName>
        <fullName evidence="1">Type II toxin-antitoxin system PemI/MazE family antitoxin</fullName>
    </submittedName>
</protein>
<evidence type="ECO:0000313" key="2">
    <source>
        <dbReference type="Proteomes" id="UP001597195"/>
    </source>
</evidence>